<name>E4RXV4_LEAB4</name>
<dbReference type="Proteomes" id="UP000007435">
    <property type="component" value="Chromosome"/>
</dbReference>
<sequence>MKKAKILRFLKFGTHLKQLKSSFPFNRGPLTLLLCFIFLSCSKEDVPKPLDLSNLSVVTTEKGQVIPGGIYVQKNIGREGGTVQSPGGEIKIQIPSGALNNTQSISIQEISNTAPLGAGKSFRLSPEGTTFLKPVKITMKYGDTPSMFAWIVTQKEDGTWLGDTRTLVDEVEGTVSVETTHFSDWANGRIIDLKASPAHSTLGVNKSKDIVITGFAKPDPGEVPDLVPLKPIHPKEDEELVGIPSMEELLRLDRYHALRLISWTLDGVPAPTSGNKGKLKANNFSAQYTAPAKVPNPQKVQVSASIEGTRADGSRTKVILASNIDIIDGYYLRIELDGQEYMLSGDQAILAFTPRDNEKMILQAIQNEDFILGIRIMDETPDFSGKPKVYTIGDEATSLPNTVELLIDGMKNSFYNLSYSGVPYLQKCIPDANSIKFEPVRFSMVRNDGKYLPGVGKLYDVEGTFSTKVYYYNMNEVPCGPAKAYTLKGEFLLQGTEITVED</sequence>
<dbReference type="InterPro" id="IPR000906">
    <property type="entry name" value="ZU5_dom"/>
</dbReference>
<dbReference type="AlphaFoldDB" id="E4RXV4"/>
<reference key="1">
    <citation type="submission" date="2010-11" db="EMBL/GenBank/DDBJ databases">
        <title>The complete genome of Leadbetterella byssophila DSM 17132.</title>
        <authorList>
            <consortium name="US DOE Joint Genome Institute (JGI-PGF)"/>
            <person name="Lucas S."/>
            <person name="Copeland A."/>
            <person name="Lapidus A."/>
            <person name="Glavina del Rio T."/>
            <person name="Dalin E."/>
            <person name="Tice H."/>
            <person name="Bruce D."/>
            <person name="Goodwin L."/>
            <person name="Pitluck S."/>
            <person name="Kyrpides N."/>
            <person name="Mavromatis K."/>
            <person name="Ivanova N."/>
            <person name="Teshima H."/>
            <person name="Brettin T."/>
            <person name="Detter J.C."/>
            <person name="Han C."/>
            <person name="Tapia R."/>
            <person name="Land M."/>
            <person name="Hauser L."/>
            <person name="Markowitz V."/>
            <person name="Cheng J.-F."/>
            <person name="Hugenholtz P."/>
            <person name="Woyke T."/>
            <person name="Wu D."/>
            <person name="Tindall B."/>
            <person name="Pomrenke H.G."/>
            <person name="Brambilla E."/>
            <person name="Klenk H.-P."/>
            <person name="Eisen J.A."/>
        </authorList>
    </citation>
    <scope>NUCLEOTIDE SEQUENCE [LARGE SCALE GENOMIC DNA]</scope>
    <source>
        <strain>DSM 17132</strain>
    </source>
</reference>
<dbReference type="OrthoDB" id="770607at2"/>
<dbReference type="Gene3D" id="2.60.220.30">
    <property type="match status" value="1"/>
</dbReference>
<proteinExistence type="predicted"/>
<dbReference type="EMBL" id="CP002305">
    <property type="protein sequence ID" value="ADQ19051.1"/>
    <property type="molecule type" value="Genomic_DNA"/>
</dbReference>
<dbReference type="RefSeq" id="WP_013410076.1">
    <property type="nucleotide sequence ID" value="NC_014655.1"/>
</dbReference>
<evidence type="ECO:0000313" key="2">
    <source>
        <dbReference type="EMBL" id="ADQ19051.1"/>
    </source>
</evidence>
<dbReference type="eggNOG" id="ENOG502ZWRK">
    <property type="taxonomic scope" value="Bacteria"/>
</dbReference>
<dbReference type="KEGG" id="lby:Lbys_3400"/>
<dbReference type="PROSITE" id="PS51145">
    <property type="entry name" value="ZU5"/>
    <property type="match status" value="1"/>
</dbReference>
<organism evidence="2 3">
    <name type="scientific">Leadbetterella byssophila (strain DSM 17132 / JCM 16389 / KACC 11308 / NBRC 106382 / 4M15)</name>
    <dbReference type="NCBI Taxonomy" id="649349"/>
    <lineage>
        <taxon>Bacteria</taxon>
        <taxon>Pseudomonadati</taxon>
        <taxon>Bacteroidota</taxon>
        <taxon>Cytophagia</taxon>
        <taxon>Cytophagales</taxon>
        <taxon>Leadbetterellaceae</taxon>
        <taxon>Leadbetterella</taxon>
    </lineage>
</organism>
<accession>E4RXV4</accession>
<dbReference type="STRING" id="649349.Lbys_3400"/>
<keyword evidence="3" id="KW-1185">Reference proteome</keyword>
<feature type="domain" description="ZU5" evidence="1">
    <location>
        <begin position="70"/>
        <end position="191"/>
    </location>
</feature>
<reference evidence="2 3" key="2">
    <citation type="journal article" date="2011" name="Stand. Genomic Sci.">
        <title>Complete genome sequence of Leadbetterella byssophila type strain (4M15).</title>
        <authorList>
            <person name="Abt B."/>
            <person name="Teshima H."/>
            <person name="Lucas S."/>
            <person name="Lapidus A."/>
            <person name="Del Rio T.G."/>
            <person name="Nolan M."/>
            <person name="Tice H."/>
            <person name="Cheng J.F."/>
            <person name="Pitluck S."/>
            <person name="Liolios K."/>
            <person name="Pagani I."/>
            <person name="Ivanova N."/>
            <person name="Mavromatis K."/>
            <person name="Pati A."/>
            <person name="Tapia R."/>
            <person name="Han C."/>
            <person name="Goodwin L."/>
            <person name="Chen A."/>
            <person name="Palaniappan K."/>
            <person name="Land M."/>
            <person name="Hauser L."/>
            <person name="Chang Y.J."/>
            <person name="Jeffries C.D."/>
            <person name="Rohde M."/>
            <person name="Goker M."/>
            <person name="Tindall B.J."/>
            <person name="Detter J.C."/>
            <person name="Woyke T."/>
            <person name="Bristow J."/>
            <person name="Eisen J.A."/>
            <person name="Markowitz V."/>
            <person name="Hugenholtz P."/>
            <person name="Klenk H.P."/>
            <person name="Kyrpides N.C."/>
        </authorList>
    </citation>
    <scope>NUCLEOTIDE SEQUENCE [LARGE SCALE GENOMIC DNA]</scope>
    <source>
        <strain evidence="3">DSM 17132 / JCM 16389 / KACC 11308 / NBRC 106382 / 4M15</strain>
    </source>
</reference>
<evidence type="ECO:0000313" key="3">
    <source>
        <dbReference type="Proteomes" id="UP000007435"/>
    </source>
</evidence>
<dbReference type="HOGENOM" id="CLU_542670_0_0_10"/>
<protein>
    <recommendedName>
        <fullName evidence="1">ZU5 domain-containing protein</fullName>
    </recommendedName>
</protein>
<gene>
    <name evidence="2" type="ordered locus">Lbys_3400</name>
</gene>
<evidence type="ECO:0000259" key="1">
    <source>
        <dbReference type="PROSITE" id="PS51145"/>
    </source>
</evidence>